<dbReference type="GO" id="GO:0005509">
    <property type="term" value="F:calcium ion binding"/>
    <property type="evidence" value="ECO:0007669"/>
    <property type="project" value="InterPro"/>
</dbReference>
<evidence type="ECO:0000256" key="4">
    <source>
        <dbReference type="ARBA" id="ARBA00023157"/>
    </source>
</evidence>
<dbReference type="Pfam" id="PF17801">
    <property type="entry name" value="Melibiase_C"/>
    <property type="match status" value="1"/>
</dbReference>
<dbReference type="InterPro" id="IPR002241">
    <property type="entry name" value="Glyco_hydro_27"/>
</dbReference>
<dbReference type="Pfam" id="PF08305">
    <property type="entry name" value="NPCBM"/>
    <property type="match status" value="1"/>
</dbReference>
<dbReference type="RefSeq" id="WP_108688739.1">
    <property type="nucleotide sequence ID" value="NZ_QCYK01000003.1"/>
</dbReference>
<dbReference type="PANTHER" id="PTHR11452">
    <property type="entry name" value="ALPHA-GALACTOSIDASE/ALPHA-N-ACETYLGALACTOSAMINIDASE"/>
    <property type="match status" value="1"/>
</dbReference>
<dbReference type="InterPro" id="IPR017853">
    <property type="entry name" value="GH"/>
</dbReference>
<protein>
    <recommendedName>
        <fullName evidence="6">Alpha-galactosidase</fullName>
        <ecNumber evidence="6">3.2.1.22</ecNumber>
    </recommendedName>
    <alternativeName>
        <fullName evidence="6">Melibiase</fullName>
    </alternativeName>
</protein>
<organism evidence="9 10">
    <name type="scientific">Chitinophaga parva</name>
    <dbReference type="NCBI Taxonomy" id="2169414"/>
    <lineage>
        <taxon>Bacteria</taxon>
        <taxon>Pseudomonadati</taxon>
        <taxon>Bacteroidota</taxon>
        <taxon>Chitinophagia</taxon>
        <taxon>Chitinophagales</taxon>
        <taxon>Chitinophagaceae</taxon>
        <taxon>Chitinophaga</taxon>
    </lineage>
</organism>
<dbReference type="FunFam" id="2.60.40.1180:FF:000008">
    <property type="entry name" value="Alpha-galactosidase"/>
    <property type="match status" value="1"/>
</dbReference>
<dbReference type="GO" id="GO:0005975">
    <property type="term" value="P:carbohydrate metabolic process"/>
    <property type="evidence" value="ECO:0007669"/>
    <property type="project" value="InterPro"/>
</dbReference>
<keyword evidence="5 6" id="KW-0326">Glycosidase</keyword>
<dbReference type="InterPro" id="IPR038637">
    <property type="entry name" value="NPCBM_sf"/>
</dbReference>
<dbReference type="Proteomes" id="UP000244450">
    <property type="component" value="Unassembled WGS sequence"/>
</dbReference>
<evidence type="ECO:0000259" key="8">
    <source>
        <dbReference type="SMART" id="SM00776"/>
    </source>
</evidence>
<keyword evidence="2 7" id="KW-0732">Signal</keyword>
<evidence type="ECO:0000256" key="6">
    <source>
        <dbReference type="RuleBase" id="RU361168"/>
    </source>
</evidence>
<dbReference type="SUPFAM" id="SSF49785">
    <property type="entry name" value="Galactose-binding domain-like"/>
    <property type="match status" value="1"/>
</dbReference>
<dbReference type="Pfam" id="PF16499">
    <property type="entry name" value="Melibiase_2"/>
    <property type="match status" value="1"/>
</dbReference>
<dbReference type="SUPFAM" id="SSF51445">
    <property type="entry name" value="(Trans)glycosidases"/>
    <property type="match status" value="1"/>
</dbReference>
<dbReference type="Gene3D" id="2.60.40.1180">
    <property type="entry name" value="Golgi alpha-mannosidase II"/>
    <property type="match status" value="1"/>
</dbReference>
<reference evidence="9 10" key="1">
    <citation type="submission" date="2018-04" db="EMBL/GenBank/DDBJ databases">
        <title>Chitinophaga fuyangensis sp. nov., isolated from soil in a chemical factory.</title>
        <authorList>
            <person name="Chen K."/>
        </authorList>
    </citation>
    <scope>NUCLEOTIDE SEQUENCE [LARGE SCALE GENOMIC DNA]</scope>
    <source>
        <strain evidence="9 10">LY-1</strain>
    </source>
</reference>
<keyword evidence="10" id="KW-1185">Reference proteome</keyword>
<dbReference type="InterPro" id="IPR013785">
    <property type="entry name" value="Aldolase_TIM"/>
</dbReference>
<evidence type="ECO:0000313" key="9">
    <source>
        <dbReference type="EMBL" id="PUZ22995.1"/>
    </source>
</evidence>
<dbReference type="CDD" id="cd14792">
    <property type="entry name" value="GH27"/>
    <property type="match status" value="1"/>
</dbReference>
<evidence type="ECO:0000256" key="3">
    <source>
        <dbReference type="ARBA" id="ARBA00022801"/>
    </source>
</evidence>
<dbReference type="EMBL" id="QCYK01000003">
    <property type="protein sequence ID" value="PUZ22995.1"/>
    <property type="molecule type" value="Genomic_DNA"/>
</dbReference>
<dbReference type="EC" id="3.2.1.22" evidence="6"/>
<dbReference type="PRINTS" id="PR00740">
    <property type="entry name" value="GLHYDRLASE27"/>
</dbReference>
<comment type="catalytic activity">
    <reaction evidence="6">
        <text>Hydrolysis of terminal, non-reducing alpha-D-galactose residues in alpha-D-galactosides, including galactose oligosaccharides, galactomannans and galactolipids.</text>
        <dbReference type="EC" id="3.2.1.22"/>
    </reaction>
</comment>
<dbReference type="SUPFAM" id="SSF49313">
    <property type="entry name" value="Cadherin-like"/>
    <property type="match status" value="1"/>
</dbReference>
<dbReference type="SUPFAM" id="SSF51011">
    <property type="entry name" value="Glycosyl hydrolase domain"/>
    <property type="match status" value="1"/>
</dbReference>
<comment type="similarity">
    <text evidence="1 6">Belongs to the glycosyl hydrolase 27 family.</text>
</comment>
<dbReference type="Gene3D" id="3.20.20.70">
    <property type="entry name" value="Aldolase class I"/>
    <property type="match status" value="1"/>
</dbReference>
<proteinExistence type="inferred from homology"/>
<evidence type="ECO:0000256" key="7">
    <source>
        <dbReference type="SAM" id="SignalP"/>
    </source>
</evidence>
<dbReference type="InterPro" id="IPR041233">
    <property type="entry name" value="Melibiase_C"/>
</dbReference>
<dbReference type="InterPro" id="IPR013780">
    <property type="entry name" value="Glyco_hydro_b"/>
</dbReference>
<gene>
    <name evidence="9" type="ORF">DCC81_21535</name>
</gene>
<dbReference type="Gene3D" id="2.60.40.10">
    <property type="entry name" value="Immunoglobulins"/>
    <property type="match status" value="1"/>
</dbReference>
<feature type="domain" description="Glycosyl hydrolase family 98 putative carbohydrate-binding module" evidence="8">
    <location>
        <begin position="34"/>
        <end position="177"/>
    </location>
</feature>
<keyword evidence="4 6" id="KW-1015">Disulfide bond</keyword>
<evidence type="ECO:0000313" key="10">
    <source>
        <dbReference type="Proteomes" id="UP000244450"/>
    </source>
</evidence>
<dbReference type="PANTHER" id="PTHR11452:SF75">
    <property type="entry name" value="ALPHA-GALACTOSIDASE MEL1"/>
    <property type="match status" value="1"/>
</dbReference>
<dbReference type="GO" id="GO:0016020">
    <property type="term" value="C:membrane"/>
    <property type="evidence" value="ECO:0007669"/>
    <property type="project" value="InterPro"/>
</dbReference>
<feature type="signal peptide" evidence="7">
    <location>
        <begin position="1"/>
        <end position="29"/>
    </location>
</feature>
<evidence type="ECO:0000256" key="5">
    <source>
        <dbReference type="ARBA" id="ARBA00023295"/>
    </source>
</evidence>
<feature type="chain" id="PRO_5015506531" description="Alpha-galactosidase" evidence="7">
    <location>
        <begin position="30"/>
        <end position="665"/>
    </location>
</feature>
<dbReference type="InterPro" id="IPR013783">
    <property type="entry name" value="Ig-like_fold"/>
</dbReference>
<accession>A0A2T7BD43</accession>
<dbReference type="Gene3D" id="2.60.120.1060">
    <property type="entry name" value="NPCBM/NEW2 domain"/>
    <property type="match status" value="1"/>
</dbReference>
<dbReference type="InterPro" id="IPR015919">
    <property type="entry name" value="Cadherin-like_sf"/>
</dbReference>
<sequence>MLIVRRIRVINKWQSRAAALLLPVLLLSAAFKPAKHVVWLDELDLSNVDQSAGKALANQSMWKTPLLIAGEAFSRGVGTHAESFFRIRLDGKTTAFNAKVGLDDSPPEHELKQASAEFMVIGDGKVLWRSGVMHGRDKAKPVAVATKGIHSLLLYVDHTGDGISGDRADWVDASFEVNGAAPVSVKRTREKEYITTPVAGKSPVINPPYVYGAHAGHPFLFTVPVSGERPLTVTATGLPEGLKLDSNTGIITGSAVKDGDYKVALVAQNRYGSATQQLMIRIGRTIALTPPMGWNSWNVFGASVDDQKIRDMADAMVNLGLTQYGYSYINIDDGWQGHRGGTYNAIMPNEKFPDMKALVDYVHGKGLKIGIYSSPWVQTYAGYTGGSADTREGKVINASRRYGAFSLVKNDVQQWASWGFDYVKYDWVTNDIAHTAELQYLLAQCGRDVVYSISNAAPFELAEDWRNLTNAWRTTGDIHDSWCSMTTIGFLQDKWQPYARPGSWNDPDMLVLGKVGWGKDLHATHLSPDEQYTHVTLWSILAAPLLVGCDLKQVDPFTLSLLTNREVIAVDQDPAGIQGKRILGNREKKTEIWSKPLQDGTLAVGLFNLADDAQSITLHWNDVQLNGPQQLRDLWRQQDLGVQNGQYAATVPAHGVVFLKMKPAK</sequence>
<dbReference type="SMART" id="SM00776">
    <property type="entry name" value="NPCBM"/>
    <property type="match status" value="1"/>
</dbReference>
<dbReference type="AlphaFoldDB" id="A0A2T7BD43"/>
<comment type="caution">
    <text evidence="9">The sequence shown here is derived from an EMBL/GenBank/DDBJ whole genome shotgun (WGS) entry which is preliminary data.</text>
</comment>
<dbReference type="Pfam" id="PF05345">
    <property type="entry name" value="He_PIG"/>
    <property type="match status" value="1"/>
</dbReference>
<evidence type="ECO:0000256" key="1">
    <source>
        <dbReference type="ARBA" id="ARBA00009743"/>
    </source>
</evidence>
<evidence type="ECO:0000256" key="2">
    <source>
        <dbReference type="ARBA" id="ARBA00022729"/>
    </source>
</evidence>
<dbReference type="OrthoDB" id="9807519at2"/>
<name>A0A2T7BD43_9BACT</name>
<dbReference type="GO" id="GO:0004557">
    <property type="term" value="F:alpha-galactosidase activity"/>
    <property type="evidence" value="ECO:0007669"/>
    <property type="project" value="UniProtKB-EC"/>
</dbReference>
<keyword evidence="3 6" id="KW-0378">Hydrolase</keyword>
<dbReference type="InterPro" id="IPR013222">
    <property type="entry name" value="Glyco_hyd_98_carb-bd"/>
</dbReference>
<dbReference type="InterPro" id="IPR008979">
    <property type="entry name" value="Galactose-bd-like_sf"/>
</dbReference>